<evidence type="ECO:0000313" key="2">
    <source>
        <dbReference type="EMBL" id="EJK50758.1"/>
    </source>
</evidence>
<feature type="compositionally biased region" description="Pro residues" evidence="1">
    <location>
        <begin position="234"/>
        <end position="250"/>
    </location>
</feature>
<dbReference type="EMBL" id="AGNL01043022">
    <property type="protein sequence ID" value="EJK50758.1"/>
    <property type="molecule type" value="Genomic_DNA"/>
</dbReference>
<organism evidence="2 3">
    <name type="scientific">Thalassiosira oceanica</name>
    <name type="common">Marine diatom</name>
    <dbReference type="NCBI Taxonomy" id="159749"/>
    <lineage>
        <taxon>Eukaryota</taxon>
        <taxon>Sar</taxon>
        <taxon>Stramenopiles</taxon>
        <taxon>Ochrophyta</taxon>
        <taxon>Bacillariophyta</taxon>
        <taxon>Coscinodiscophyceae</taxon>
        <taxon>Thalassiosirophycidae</taxon>
        <taxon>Thalassiosirales</taxon>
        <taxon>Thalassiosiraceae</taxon>
        <taxon>Thalassiosira</taxon>
    </lineage>
</organism>
<feature type="region of interest" description="Disordered" evidence="1">
    <location>
        <begin position="164"/>
        <end position="272"/>
    </location>
</feature>
<protein>
    <submittedName>
        <fullName evidence="2">Uncharacterized protein</fullName>
    </submittedName>
</protein>
<dbReference type="Proteomes" id="UP000266841">
    <property type="component" value="Unassembled WGS sequence"/>
</dbReference>
<comment type="caution">
    <text evidence="2">The sequence shown here is derived from an EMBL/GenBank/DDBJ whole genome shotgun (WGS) entry which is preliminary data.</text>
</comment>
<accession>K0RAR7</accession>
<reference evidence="2 3" key="1">
    <citation type="journal article" date="2012" name="Genome Biol.">
        <title>Genome and low-iron response of an oceanic diatom adapted to chronic iron limitation.</title>
        <authorList>
            <person name="Lommer M."/>
            <person name="Specht M."/>
            <person name="Roy A.S."/>
            <person name="Kraemer L."/>
            <person name="Andreson R."/>
            <person name="Gutowska M.A."/>
            <person name="Wolf J."/>
            <person name="Bergner S.V."/>
            <person name="Schilhabel M.B."/>
            <person name="Klostermeier U.C."/>
            <person name="Beiko R.G."/>
            <person name="Rosenstiel P."/>
            <person name="Hippler M."/>
            <person name="Laroche J."/>
        </authorList>
    </citation>
    <scope>NUCLEOTIDE SEQUENCE [LARGE SCALE GENOMIC DNA]</scope>
    <source>
        <strain evidence="2 3">CCMP1005</strain>
    </source>
</reference>
<evidence type="ECO:0000313" key="3">
    <source>
        <dbReference type="Proteomes" id="UP000266841"/>
    </source>
</evidence>
<dbReference type="AlphaFoldDB" id="K0RAR7"/>
<keyword evidence="3" id="KW-1185">Reference proteome</keyword>
<feature type="region of interest" description="Disordered" evidence="1">
    <location>
        <begin position="1"/>
        <end position="43"/>
    </location>
</feature>
<sequence>MVGTEPSTTRPRPAAAPRRDPPSEASFRSNGTNAGGRAPGGRYLSTTIRLFSATAGRSTQKKSSAVAVPQAPGIVTRSQHEDLPPAPAVVAVGGALVEERIELTVDEVRPPDDPVQLLHDRVREQAAVDEGVDDPPCPLRKQLERHGIVDLAEAVQYGLVSWEGSGDFEDSASAGAHSTQRSTHPRPEDAEVLARVPKADVVPDVKETERSVEDHLQQLLRRGLRGRAASSPGRSPPPAGGPRGPPPPATAPGGDPAGRSLVGGDENNRVPE</sequence>
<feature type="compositionally biased region" description="Low complexity" evidence="1">
    <location>
        <begin position="1"/>
        <end position="16"/>
    </location>
</feature>
<evidence type="ECO:0000256" key="1">
    <source>
        <dbReference type="SAM" id="MobiDB-lite"/>
    </source>
</evidence>
<feature type="compositionally biased region" description="Basic and acidic residues" evidence="1">
    <location>
        <begin position="197"/>
        <end position="216"/>
    </location>
</feature>
<gene>
    <name evidence="2" type="ORF">THAOC_30145</name>
</gene>
<proteinExistence type="predicted"/>
<name>K0RAR7_THAOC</name>